<protein>
    <submittedName>
        <fullName evidence="2">Uncharacterized protein</fullName>
    </submittedName>
</protein>
<feature type="transmembrane region" description="Helical" evidence="1">
    <location>
        <begin position="81"/>
        <end position="99"/>
    </location>
</feature>
<sequence length="121" mass="13394">MALYAALVLYFWCDTKGLGSIGMLLPLGFIWAAVAVSKFQKAHVAALTRREKKFRFGVSSVGFFGLIAFVVRWALRSGTAAAWAFASLGILILAALYYAEWDRLNDELKRTPSNEVNENEG</sequence>
<dbReference type="EMBL" id="MLJW01000080">
    <property type="protein sequence ID" value="OIR01852.1"/>
    <property type="molecule type" value="Genomic_DNA"/>
</dbReference>
<feature type="transmembrane region" description="Helical" evidence="1">
    <location>
        <begin position="17"/>
        <end position="36"/>
    </location>
</feature>
<evidence type="ECO:0000256" key="1">
    <source>
        <dbReference type="SAM" id="Phobius"/>
    </source>
</evidence>
<organism evidence="2">
    <name type="scientific">mine drainage metagenome</name>
    <dbReference type="NCBI Taxonomy" id="410659"/>
    <lineage>
        <taxon>unclassified sequences</taxon>
        <taxon>metagenomes</taxon>
        <taxon>ecological metagenomes</taxon>
    </lineage>
</organism>
<proteinExistence type="predicted"/>
<accession>A0A1J5SJF7</accession>
<keyword evidence="1" id="KW-0812">Transmembrane</keyword>
<comment type="caution">
    <text evidence="2">The sequence shown here is derived from an EMBL/GenBank/DDBJ whole genome shotgun (WGS) entry which is preliminary data.</text>
</comment>
<evidence type="ECO:0000313" key="2">
    <source>
        <dbReference type="EMBL" id="OIR01852.1"/>
    </source>
</evidence>
<feature type="transmembrane region" description="Helical" evidence="1">
    <location>
        <begin position="56"/>
        <end position="75"/>
    </location>
</feature>
<keyword evidence="1" id="KW-0472">Membrane</keyword>
<name>A0A1J5SJF7_9ZZZZ</name>
<keyword evidence="1" id="KW-1133">Transmembrane helix</keyword>
<gene>
    <name evidence="2" type="ORF">GALL_161540</name>
</gene>
<reference evidence="2" key="1">
    <citation type="submission" date="2016-10" db="EMBL/GenBank/DDBJ databases">
        <title>Sequence of Gallionella enrichment culture.</title>
        <authorList>
            <person name="Poehlein A."/>
            <person name="Muehling M."/>
            <person name="Daniel R."/>
        </authorList>
    </citation>
    <scope>NUCLEOTIDE SEQUENCE</scope>
</reference>
<dbReference type="AlphaFoldDB" id="A0A1J5SJF7"/>